<keyword evidence="3 6" id="KW-0378">Hydrolase</keyword>
<name>A0A9J6R8A7_9BACI</name>
<keyword evidence="4 6" id="KW-0269">Exonuclease</keyword>
<dbReference type="InterPro" id="IPR013520">
    <property type="entry name" value="Ribonucl_H"/>
</dbReference>
<dbReference type="PROSITE" id="PS51193">
    <property type="entry name" value="HELICASE_ATP_BIND_2"/>
    <property type="match status" value="1"/>
</dbReference>
<evidence type="ECO:0000256" key="7">
    <source>
        <dbReference type="RuleBase" id="RU364106"/>
    </source>
</evidence>
<comment type="caution">
    <text evidence="10">The sequence shown here is derived from an EMBL/GenBank/DDBJ whole genome shotgun (WGS) entry which is preliminary data.</text>
</comment>
<dbReference type="GO" id="GO:0005524">
    <property type="term" value="F:ATP binding"/>
    <property type="evidence" value="ECO:0007669"/>
    <property type="project" value="UniProtKB-UniRule"/>
</dbReference>
<dbReference type="AlphaFoldDB" id="A0A9J6R8A7"/>
<dbReference type="InterPro" id="IPR006555">
    <property type="entry name" value="ATP-dep_Helicase_C"/>
</dbReference>
<dbReference type="RefSeq" id="WP_268778648.1">
    <property type="nucleotide sequence ID" value="NZ_JAPRAT010000002.1"/>
</dbReference>
<feature type="domain" description="Helicase ATP-binding" evidence="8">
    <location>
        <begin position="272"/>
        <end position="539"/>
    </location>
</feature>
<dbReference type="GO" id="GO:0003887">
    <property type="term" value="F:DNA-directed DNA polymerase activity"/>
    <property type="evidence" value="ECO:0007669"/>
    <property type="project" value="InterPro"/>
</dbReference>
<dbReference type="SMART" id="SM00491">
    <property type="entry name" value="HELICc2"/>
    <property type="match status" value="1"/>
</dbReference>
<reference evidence="10" key="1">
    <citation type="submission" date="2022-11" db="EMBL/GenBank/DDBJ databases">
        <title>WGS of Natronobacillus azotifigens 24KS-1, an anaerobic diazotrophic haloalkaliphile from soda-rich habitats.</title>
        <authorList>
            <person name="Sorokin D.Y."/>
            <person name="Merkel A.Y."/>
        </authorList>
    </citation>
    <scope>NUCLEOTIDE SEQUENCE</scope>
    <source>
        <strain evidence="10">24KS-1</strain>
    </source>
</reference>
<evidence type="ECO:0000256" key="4">
    <source>
        <dbReference type="ARBA" id="ARBA00022839"/>
    </source>
</evidence>
<dbReference type="NCBIfam" id="TIGR01407">
    <property type="entry name" value="dinG_rel"/>
    <property type="match status" value="1"/>
</dbReference>
<evidence type="ECO:0000256" key="1">
    <source>
        <dbReference type="ARBA" id="ARBA00022722"/>
    </source>
</evidence>
<accession>A0A9J6R8A7</accession>
<dbReference type="GO" id="GO:0016818">
    <property type="term" value="F:hydrolase activity, acting on acid anhydrides, in phosphorus-containing anhydrides"/>
    <property type="evidence" value="ECO:0007669"/>
    <property type="project" value="InterPro"/>
</dbReference>
<evidence type="ECO:0000313" key="11">
    <source>
        <dbReference type="Proteomes" id="UP001084197"/>
    </source>
</evidence>
<evidence type="ECO:0000259" key="9">
    <source>
        <dbReference type="PROSITE" id="PS51193"/>
    </source>
</evidence>
<dbReference type="CDD" id="cd06127">
    <property type="entry name" value="DEDDh"/>
    <property type="match status" value="1"/>
</dbReference>
<dbReference type="GO" id="GO:0003678">
    <property type="term" value="F:DNA helicase activity"/>
    <property type="evidence" value="ECO:0007669"/>
    <property type="project" value="TreeGrafter"/>
</dbReference>
<dbReference type="InterPro" id="IPR012337">
    <property type="entry name" value="RNaseH-like_sf"/>
</dbReference>
<dbReference type="Pfam" id="PF00929">
    <property type="entry name" value="RNase_T"/>
    <property type="match status" value="1"/>
</dbReference>
<evidence type="ECO:0000256" key="6">
    <source>
        <dbReference type="HAMAP-Rule" id="MF_02206"/>
    </source>
</evidence>
<keyword evidence="2 6" id="KW-0547">Nucleotide-binding</keyword>
<dbReference type="GO" id="GO:0003677">
    <property type="term" value="F:DNA binding"/>
    <property type="evidence" value="ECO:0007669"/>
    <property type="project" value="InterPro"/>
</dbReference>
<dbReference type="Gene3D" id="3.30.420.10">
    <property type="entry name" value="Ribonuclease H-like superfamily/Ribonuclease H"/>
    <property type="match status" value="1"/>
</dbReference>
<evidence type="ECO:0000256" key="3">
    <source>
        <dbReference type="ARBA" id="ARBA00022801"/>
    </source>
</evidence>
<dbReference type="InterPro" id="IPR006310">
    <property type="entry name" value="DinG"/>
</dbReference>
<dbReference type="GO" id="GO:0006260">
    <property type="term" value="P:DNA replication"/>
    <property type="evidence" value="ECO:0007669"/>
    <property type="project" value="InterPro"/>
</dbReference>
<feature type="domain" description="Helicase ATP-binding" evidence="9">
    <location>
        <begin position="250"/>
        <end position="521"/>
    </location>
</feature>
<dbReference type="EMBL" id="JAPRAT010000002">
    <property type="protein sequence ID" value="MCZ0701880.1"/>
    <property type="molecule type" value="Genomic_DNA"/>
</dbReference>
<dbReference type="InterPro" id="IPR014013">
    <property type="entry name" value="Helic_SF1/SF2_ATP-bd_DinG/Rad3"/>
</dbReference>
<dbReference type="PANTHER" id="PTHR11472:SF34">
    <property type="entry name" value="REGULATOR OF TELOMERE ELONGATION HELICASE 1"/>
    <property type="match status" value="1"/>
</dbReference>
<evidence type="ECO:0000313" key="10">
    <source>
        <dbReference type="EMBL" id="MCZ0701880.1"/>
    </source>
</evidence>
<dbReference type="HAMAP" id="MF_02206">
    <property type="entry name" value="DinG_exonucl"/>
    <property type="match status" value="1"/>
</dbReference>
<protein>
    <recommendedName>
        <fullName evidence="6 7">3'-5' exonuclease DinG</fullName>
        <ecNumber evidence="6 7">3.1.-.-</ecNumber>
    </recommendedName>
</protein>
<dbReference type="NCBIfam" id="TIGR00573">
    <property type="entry name" value="dnaq"/>
    <property type="match status" value="1"/>
</dbReference>
<dbReference type="NCBIfam" id="NF005981">
    <property type="entry name" value="PRK08074.1"/>
    <property type="match status" value="1"/>
</dbReference>
<feature type="short sequence motif" description="DEAH box" evidence="6">
    <location>
        <begin position="465"/>
        <end position="468"/>
    </location>
</feature>
<dbReference type="SUPFAM" id="SSF52540">
    <property type="entry name" value="P-loop containing nucleoside triphosphate hydrolases"/>
    <property type="match status" value="1"/>
</dbReference>
<dbReference type="SMART" id="SM00479">
    <property type="entry name" value="EXOIII"/>
    <property type="match status" value="1"/>
</dbReference>
<evidence type="ECO:0000256" key="2">
    <source>
        <dbReference type="ARBA" id="ARBA00022741"/>
    </source>
</evidence>
<proteinExistence type="inferred from homology"/>
<feature type="binding site" evidence="6">
    <location>
        <begin position="285"/>
        <end position="292"/>
    </location>
    <ligand>
        <name>ATP</name>
        <dbReference type="ChEBI" id="CHEBI:30616"/>
    </ligand>
</feature>
<dbReference type="PROSITE" id="PS51192">
    <property type="entry name" value="HELICASE_ATP_BIND_1"/>
    <property type="match status" value="1"/>
</dbReference>
<gene>
    <name evidence="6 7 10" type="primary">dinG</name>
    <name evidence="10" type="ORF">OWO01_01470</name>
</gene>
<comment type="similarity">
    <text evidence="6 7">Belongs to the helicase family. DinG subfamily. Type 2 sub-subfamily.</text>
</comment>
<keyword evidence="11" id="KW-1185">Reference proteome</keyword>
<dbReference type="Pfam" id="PF13307">
    <property type="entry name" value="Helicase_C_2"/>
    <property type="match status" value="1"/>
</dbReference>
<dbReference type="GO" id="GO:0008408">
    <property type="term" value="F:3'-5' exonuclease activity"/>
    <property type="evidence" value="ECO:0007669"/>
    <property type="project" value="UniProtKB-UniRule"/>
</dbReference>
<dbReference type="InterPro" id="IPR014001">
    <property type="entry name" value="Helicase_ATP-bd"/>
</dbReference>
<keyword evidence="5 6" id="KW-0067">ATP-binding</keyword>
<dbReference type="SUPFAM" id="SSF53098">
    <property type="entry name" value="Ribonuclease H-like"/>
    <property type="match status" value="1"/>
</dbReference>
<keyword evidence="10" id="KW-0347">Helicase</keyword>
<dbReference type="InterPro" id="IPR045028">
    <property type="entry name" value="DinG/Rad3-like"/>
</dbReference>
<dbReference type="InterPro" id="IPR036397">
    <property type="entry name" value="RNaseH_sf"/>
</dbReference>
<dbReference type="FunFam" id="3.30.420.10:FF:000045">
    <property type="entry name" value="3'-5' exonuclease DinG"/>
    <property type="match status" value="1"/>
</dbReference>
<dbReference type="InterPro" id="IPR006054">
    <property type="entry name" value="DnaQ"/>
</dbReference>
<organism evidence="10 11">
    <name type="scientific">Natronobacillus azotifigens</name>
    <dbReference type="NCBI Taxonomy" id="472978"/>
    <lineage>
        <taxon>Bacteria</taxon>
        <taxon>Bacillati</taxon>
        <taxon>Bacillota</taxon>
        <taxon>Bacilli</taxon>
        <taxon>Bacillales</taxon>
        <taxon>Bacillaceae</taxon>
        <taxon>Natronobacillus</taxon>
    </lineage>
</organism>
<dbReference type="Proteomes" id="UP001084197">
    <property type="component" value="Unassembled WGS sequence"/>
</dbReference>
<evidence type="ECO:0000256" key="5">
    <source>
        <dbReference type="ARBA" id="ARBA00022840"/>
    </source>
</evidence>
<dbReference type="EC" id="3.1.-.-" evidence="6 7"/>
<sequence length="920" mass="105179">MNKFAIIDLETTGNSPAKGDRIIEIGVVVWKDGEIIQQYDRLINPNVHISRFITYLTGITNESVIHEPTFEMVAREVRALFNDAYFVAHNVPFDLGFLNAELKRVGLAPLTQPVIDTVELARILLPTAPGFKLVQLADWLSFQHQNPHRALSDAYVTTELLSRLIDKVNNLPLRTIEMLAKIEPNLKSNLATILATRQKEAKSSLEEDDRYEVVQGLAIKKMPPDHKVEHPTSIESFGAFLDQLFSNNGRLASEMDNYEARAGQREMAEHIYHIFQSEQHGIIEAETGTGKSLAYLIAGIYQAVSTNDRIIISTYLTLLQSQLMDHEIPLLKKVVPFPFTVVVLKGKQHYLSLKKFSETLRYHKTDNYDQVLTKAILLVWLTETKTGDIDEIQLPTSGQRFFRMVSSEAEGQLQPTSKPSMYSFYQRARERALSADLVITNHALLCTNMTHEDRLLPEFDKVIVDEAHHLAASTGQHFGLQLDYVSCLRILTSTEKLFSTRHHQIGGIKNDSDLSLFKETLQAAKEETDTLFRYLFHFVKGKQEKDRNINDTGRYQYTIVEEDSSDWRICLEMVSRLRFLLRDLTTMLEALYMQMEGPDRERFLSKTDELEALSKKLHNYFYLTSANDRISWVEIEATGAQNAVFLFQQPIDVAKVLKEQLFDKRKSVVLTSASISVKKSFDHFKTTIGLNDLALIEHKLPSPYHYEDQVRVLIPNDFPIAKYQAMDPFIEATCEAVFSLAEVTKGRMLILFTSYDMLKKAYKILREILADDYVIIAQGISSGSRERLKKNFQTFDQSILLGTNSFWEGIDIPGSDLSCVVIVRLPFESPNHPVYQVKSEQLKKKGKNPFMDLSLPNAVIRFKQGFGRLIRSTTDRGIIFICDDRIMTAKYGKYFIDSVPKVPIHYRSTNELLEIAQIWL</sequence>
<comment type="function">
    <text evidence="6 7">3'-5' exonuclease.</text>
</comment>
<dbReference type="InterPro" id="IPR027417">
    <property type="entry name" value="P-loop_NTPase"/>
</dbReference>
<evidence type="ECO:0000259" key="8">
    <source>
        <dbReference type="PROSITE" id="PS51192"/>
    </source>
</evidence>
<dbReference type="Gene3D" id="3.40.50.300">
    <property type="entry name" value="P-loop containing nucleotide triphosphate hydrolases"/>
    <property type="match status" value="2"/>
</dbReference>
<keyword evidence="1 6" id="KW-0540">Nuclease</keyword>
<dbReference type="PANTHER" id="PTHR11472">
    <property type="entry name" value="DNA REPAIR DEAD HELICASE RAD3/XP-D SUBFAMILY MEMBER"/>
    <property type="match status" value="1"/>
</dbReference>